<dbReference type="InterPro" id="IPR000045">
    <property type="entry name" value="Prepilin_IV_endopep_pep"/>
</dbReference>
<keyword evidence="9" id="KW-0511">Multifunctional enzyme</keyword>
<dbReference type="Pfam" id="PF06750">
    <property type="entry name" value="A24_N_bact"/>
    <property type="match status" value="1"/>
</dbReference>
<evidence type="ECO:0000256" key="2">
    <source>
        <dbReference type="ARBA" id="ARBA00005801"/>
    </source>
</evidence>
<comment type="function">
    <text evidence="9">Plays an essential role in type IV pili and type II pseudopili formation by proteolytically removing the leader sequence from substrate proteins and subsequently monomethylating the alpha-amino group of the newly exposed N-terminal phenylalanine.</text>
</comment>
<evidence type="ECO:0000256" key="4">
    <source>
        <dbReference type="ARBA" id="ARBA00022519"/>
    </source>
</evidence>
<keyword evidence="9" id="KW-0645">Protease</keyword>
<dbReference type="InterPro" id="IPR050882">
    <property type="entry name" value="Prepilin_peptidase/N-MTase"/>
</dbReference>
<evidence type="ECO:0000256" key="7">
    <source>
        <dbReference type="ARBA" id="ARBA00023136"/>
    </source>
</evidence>
<dbReference type="PANTHER" id="PTHR30487">
    <property type="entry name" value="TYPE 4 PREPILIN-LIKE PROTEINS LEADER PEPTIDE-PROCESSING ENZYME"/>
    <property type="match status" value="1"/>
</dbReference>
<protein>
    <recommendedName>
        <fullName evidence="9">Prepilin leader peptidase/N-methyltransferase</fullName>
        <ecNumber evidence="9">2.1.1.-</ecNumber>
        <ecNumber evidence="9">3.4.23.43</ecNumber>
    </recommendedName>
</protein>
<keyword evidence="5 9" id="KW-0812">Transmembrane</keyword>
<feature type="transmembrane region" description="Helical" evidence="10">
    <location>
        <begin position="252"/>
        <end position="274"/>
    </location>
</feature>
<dbReference type="InterPro" id="IPR014032">
    <property type="entry name" value="Peptidase_A24A_bac"/>
</dbReference>
<comment type="catalytic activity">
    <reaction evidence="9">
        <text>Typically cleaves a -Gly-|-Phe- bond to release an N-terminal, basic peptide of 5-8 residues from type IV prepilin, and then N-methylates the new N-terminal amino group, the methyl donor being S-adenosyl-L-methionine.</text>
        <dbReference type="EC" id="3.4.23.43"/>
    </reaction>
</comment>
<evidence type="ECO:0000313" key="13">
    <source>
        <dbReference type="EMBL" id="NYJ23005.1"/>
    </source>
</evidence>
<organism evidence="13 14">
    <name type="scientific">Leifsonia shinshuensis</name>
    <dbReference type="NCBI Taxonomy" id="150026"/>
    <lineage>
        <taxon>Bacteria</taxon>
        <taxon>Bacillati</taxon>
        <taxon>Actinomycetota</taxon>
        <taxon>Actinomycetes</taxon>
        <taxon>Micrococcales</taxon>
        <taxon>Microbacteriaceae</taxon>
        <taxon>Leifsonia</taxon>
    </lineage>
</organism>
<dbReference type="Pfam" id="PF01478">
    <property type="entry name" value="Peptidase_A24"/>
    <property type="match status" value="1"/>
</dbReference>
<dbReference type="GO" id="GO:0032259">
    <property type="term" value="P:methylation"/>
    <property type="evidence" value="ECO:0007669"/>
    <property type="project" value="UniProtKB-KW"/>
</dbReference>
<evidence type="ECO:0000256" key="9">
    <source>
        <dbReference type="RuleBase" id="RU003794"/>
    </source>
</evidence>
<keyword evidence="6 10" id="KW-1133">Transmembrane helix</keyword>
<evidence type="ECO:0000313" key="14">
    <source>
        <dbReference type="Proteomes" id="UP000578352"/>
    </source>
</evidence>
<dbReference type="GO" id="GO:0008168">
    <property type="term" value="F:methyltransferase activity"/>
    <property type="evidence" value="ECO:0007669"/>
    <property type="project" value="UniProtKB-KW"/>
</dbReference>
<keyword evidence="3" id="KW-1003">Cell membrane</keyword>
<evidence type="ECO:0000259" key="11">
    <source>
        <dbReference type="Pfam" id="PF01478"/>
    </source>
</evidence>
<feature type="domain" description="Prepilin type IV endopeptidase peptidase" evidence="11">
    <location>
        <begin position="125"/>
        <end position="236"/>
    </location>
</feature>
<dbReference type="AlphaFoldDB" id="A0A853CWQ8"/>
<evidence type="ECO:0000256" key="8">
    <source>
        <dbReference type="RuleBase" id="RU003793"/>
    </source>
</evidence>
<keyword evidence="9 13" id="KW-0378">Hydrolase</keyword>
<gene>
    <name evidence="13" type="ORF">HNR13_001292</name>
</gene>
<proteinExistence type="inferred from homology"/>
<comment type="caution">
    <text evidence="13">The sequence shown here is derived from an EMBL/GenBank/DDBJ whole genome shotgun (WGS) entry which is preliminary data.</text>
</comment>
<feature type="domain" description="Prepilin peptidase A24 N-terminal" evidence="12">
    <location>
        <begin position="15"/>
        <end position="98"/>
    </location>
</feature>
<dbReference type="GO" id="GO:0005886">
    <property type="term" value="C:plasma membrane"/>
    <property type="evidence" value="ECO:0007669"/>
    <property type="project" value="UniProtKB-SubCell"/>
</dbReference>
<dbReference type="GO" id="GO:0006465">
    <property type="term" value="P:signal peptide processing"/>
    <property type="evidence" value="ECO:0007669"/>
    <property type="project" value="TreeGrafter"/>
</dbReference>
<dbReference type="Proteomes" id="UP000578352">
    <property type="component" value="Unassembled WGS sequence"/>
</dbReference>
<evidence type="ECO:0000256" key="5">
    <source>
        <dbReference type="ARBA" id="ARBA00022692"/>
    </source>
</evidence>
<name>A0A853CWQ8_9MICO</name>
<comment type="subcellular location">
    <subcellularLocation>
        <location evidence="1">Cell inner membrane</location>
        <topology evidence="1">Multi-pass membrane protein</topology>
    </subcellularLocation>
    <subcellularLocation>
        <location evidence="9">Cell membrane</location>
        <topology evidence="9">Multi-pass membrane protein</topology>
    </subcellularLocation>
</comment>
<dbReference type="EC" id="3.4.23.43" evidence="9"/>
<sequence length="281" mass="28757">MTLAVFALALGFVVVFGALIGSFLNVVVYRVPAGRSIVSPPSACGSCGTEIKPYDNVPVLSWLVLRGRCRSCRGAISVRYPLVEAATGVAFAVVAWWFWAGPQAPAEPTGAALAAGVLEVVAYLYLAAISIALALIDLDTHRLPNTIVLPSYLVGAALLGTASALTGDWGALLGAAIGGAVLYGGYLLLALVYPGGMGFGDVKLAGVLGVFLGYLGWGPLIIGGFAPFVLGGVFALVLLAARRARKGSGIPFGPWMLAGAWLGVLAGPTIWNAYLALLGLA</sequence>
<keyword evidence="9 13" id="KW-0808">Transferase</keyword>
<reference evidence="13 14" key="1">
    <citation type="submission" date="2020-07" db="EMBL/GenBank/DDBJ databases">
        <title>Sequencing the genomes of 1000 actinobacteria strains.</title>
        <authorList>
            <person name="Klenk H.-P."/>
        </authorList>
    </citation>
    <scope>NUCLEOTIDE SEQUENCE [LARGE SCALE GENOMIC DNA]</scope>
    <source>
        <strain evidence="13 14">DSM 15165</strain>
    </source>
</reference>
<keyword evidence="9 13" id="KW-0489">Methyltransferase</keyword>
<keyword evidence="4" id="KW-0997">Cell inner membrane</keyword>
<evidence type="ECO:0000256" key="10">
    <source>
        <dbReference type="SAM" id="Phobius"/>
    </source>
</evidence>
<keyword evidence="7 10" id="KW-0472">Membrane</keyword>
<comment type="similarity">
    <text evidence="2 8">Belongs to the peptidase A24 family.</text>
</comment>
<feature type="transmembrane region" description="Helical" evidence="10">
    <location>
        <begin position="80"/>
        <end position="99"/>
    </location>
</feature>
<dbReference type="RefSeq" id="WP_179604984.1">
    <property type="nucleotide sequence ID" value="NZ_BAABEH010000001.1"/>
</dbReference>
<dbReference type="GO" id="GO:0004190">
    <property type="term" value="F:aspartic-type endopeptidase activity"/>
    <property type="evidence" value="ECO:0007669"/>
    <property type="project" value="UniProtKB-EC"/>
</dbReference>
<evidence type="ECO:0000256" key="1">
    <source>
        <dbReference type="ARBA" id="ARBA00004429"/>
    </source>
</evidence>
<feature type="transmembrane region" description="Helical" evidence="10">
    <location>
        <begin position="198"/>
        <end position="215"/>
    </location>
</feature>
<accession>A0A853CWQ8</accession>
<dbReference type="EMBL" id="JACCFL010000001">
    <property type="protein sequence ID" value="NYJ23005.1"/>
    <property type="molecule type" value="Genomic_DNA"/>
</dbReference>
<dbReference type="PRINTS" id="PR00864">
    <property type="entry name" value="PREPILNPTASE"/>
</dbReference>
<feature type="transmembrane region" description="Helical" evidence="10">
    <location>
        <begin position="111"/>
        <end position="135"/>
    </location>
</feature>
<dbReference type="PANTHER" id="PTHR30487:SF0">
    <property type="entry name" value="PREPILIN LEADER PEPTIDASE_N-METHYLTRANSFERASE-RELATED"/>
    <property type="match status" value="1"/>
</dbReference>
<dbReference type="InterPro" id="IPR010627">
    <property type="entry name" value="Prepilin_pept_A24_N"/>
</dbReference>
<feature type="transmembrane region" description="Helical" evidence="10">
    <location>
        <begin position="147"/>
        <end position="165"/>
    </location>
</feature>
<evidence type="ECO:0000256" key="3">
    <source>
        <dbReference type="ARBA" id="ARBA00022475"/>
    </source>
</evidence>
<evidence type="ECO:0000256" key="6">
    <source>
        <dbReference type="ARBA" id="ARBA00022989"/>
    </source>
</evidence>
<evidence type="ECO:0000259" key="12">
    <source>
        <dbReference type="Pfam" id="PF06750"/>
    </source>
</evidence>
<dbReference type="EC" id="2.1.1.-" evidence="9"/>
<dbReference type="Gene3D" id="1.20.120.1220">
    <property type="match status" value="1"/>
</dbReference>
<feature type="transmembrane region" description="Helical" evidence="10">
    <location>
        <begin position="6"/>
        <end position="29"/>
    </location>
</feature>
<feature type="transmembrane region" description="Helical" evidence="10">
    <location>
        <begin position="171"/>
        <end position="191"/>
    </location>
</feature>